<dbReference type="STRING" id="1798540.A3B74_01780"/>
<sequence>MPSKIAATTFFTTGQKSRSIGITGNDTVIEKFRIVDKKAINTVAAKTHLFTIDAADPFKTGKSQIAVFRIYDGIGVFTVFIPANLPEVEMWHLTDQFSYLFKERPLRIIISAVLQRIPIIRIPTRSAIYRRRRML</sequence>
<dbReference type="AlphaFoldDB" id="A0A1G2AS65"/>
<accession>A0A1G2AS65</accession>
<name>A0A1G2AS65_9BACT</name>
<gene>
    <name evidence="1" type="ORF">A3B74_01780</name>
</gene>
<evidence type="ECO:0000313" key="1">
    <source>
        <dbReference type="EMBL" id="OGY79754.1"/>
    </source>
</evidence>
<comment type="caution">
    <text evidence="1">The sequence shown here is derived from an EMBL/GenBank/DDBJ whole genome shotgun (WGS) entry which is preliminary data.</text>
</comment>
<dbReference type="EMBL" id="MHKB01000007">
    <property type="protein sequence ID" value="OGY79754.1"/>
    <property type="molecule type" value="Genomic_DNA"/>
</dbReference>
<dbReference type="Proteomes" id="UP000177165">
    <property type="component" value="Unassembled WGS sequence"/>
</dbReference>
<reference evidence="1 2" key="1">
    <citation type="journal article" date="2016" name="Nat. Commun.">
        <title>Thousands of microbial genomes shed light on interconnected biogeochemical processes in an aquifer system.</title>
        <authorList>
            <person name="Anantharaman K."/>
            <person name="Brown C.T."/>
            <person name="Hug L.A."/>
            <person name="Sharon I."/>
            <person name="Castelle C.J."/>
            <person name="Probst A.J."/>
            <person name="Thomas B.C."/>
            <person name="Singh A."/>
            <person name="Wilkins M.J."/>
            <person name="Karaoz U."/>
            <person name="Brodie E.L."/>
            <person name="Williams K.H."/>
            <person name="Hubbard S.S."/>
            <person name="Banfield J.F."/>
        </authorList>
    </citation>
    <scope>NUCLEOTIDE SEQUENCE [LARGE SCALE GENOMIC DNA]</scope>
</reference>
<evidence type="ECO:0000313" key="2">
    <source>
        <dbReference type="Proteomes" id="UP000177165"/>
    </source>
</evidence>
<organism evidence="1 2">
    <name type="scientific">Candidatus Kerfeldbacteria bacterium RIFCSPHIGHO2_02_FULL_42_14</name>
    <dbReference type="NCBI Taxonomy" id="1798540"/>
    <lineage>
        <taxon>Bacteria</taxon>
        <taxon>Candidatus Kerfeldiibacteriota</taxon>
    </lineage>
</organism>
<protein>
    <submittedName>
        <fullName evidence="1">Uncharacterized protein</fullName>
    </submittedName>
</protein>
<proteinExistence type="predicted"/>